<protein>
    <recommendedName>
        <fullName evidence="2">Prepilin type IV endopeptidase peptidase domain-containing protein</fullName>
    </recommendedName>
</protein>
<keyword evidence="1" id="KW-0812">Transmembrane</keyword>
<feature type="transmembrane region" description="Helical" evidence="1">
    <location>
        <begin position="56"/>
        <end position="77"/>
    </location>
</feature>
<keyword evidence="1" id="KW-1133">Transmembrane helix</keyword>
<dbReference type="OrthoDB" id="5600918at2"/>
<feature type="transmembrane region" description="Helical" evidence="1">
    <location>
        <begin position="147"/>
        <end position="169"/>
    </location>
</feature>
<feature type="transmembrane region" description="Helical" evidence="1">
    <location>
        <begin position="117"/>
        <end position="135"/>
    </location>
</feature>
<dbReference type="Gene3D" id="1.20.120.1220">
    <property type="match status" value="1"/>
</dbReference>
<dbReference type="AlphaFoldDB" id="A0A4P9UQ79"/>
<organism evidence="3 4">
    <name type="scientific">Methylotuvimicrobium buryatense</name>
    <name type="common">Methylomicrobium buryatense</name>
    <dbReference type="NCBI Taxonomy" id="95641"/>
    <lineage>
        <taxon>Bacteria</taxon>
        <taxon>Pseudomonadati</taxon>
        <taxon>Pseudomonadota</taxon>
        <taxon>Gammaproteobacteria</taxon>
        <taxon>Methylococcales</taxon>
        <taxon>Methylococcaceae</taxon>
        <taxon>Methylotuvimicrobium</taxon>
    </lineage>
</organism>
<reference evidence="4" key="1">
    <citation type="journal article" date="2019" name="J. Bacteriol.">
        <title>A Mutagenic Screen Identifies a TonB-Dependent Receptor Required for the Lanthanide Metal Switch in the Type I Methanotroph 'Methylotuvimicrobium buryatense' 5GB1C.</title>
        <authorList>
            <person name="Groom J.D."/>
            <person name="Ford S.M."/>
            <person name="Pesesky M.W."/>
            <person name="Lidstrom M.E."/>
        </authorList>
    </citation>
    <scope>NUCLEOTIDE SEQUENCE [LARGE SCALE GENOMIC DNA]</scope>
    <source>
        <strain evidence="4">5GB1C</strain>
    </source>
</reference>
<keyword evidence="4" id="KW-1185">Reference proteome</keyword>
<dbReference type="STRING" id="675511.GCA_000341735_04245"/>
<evidence type="ECO:0000256" key="1">
    <source>
        <dbReference type="SAM" id="Phobius"/>
    </source>
</evidence>
<feature type="domain" description="Prepilin type IV endopeptidase peptidase" evidence="2">
    <location>
        <begin position="12"/>
        <end position="117"/>
    </location>
</feature>
<dbReference type="GO" id="GO:0004190">
    <property type="term" value="F:aspartic-type endopeptidase activity"/>
    <property type="evidence" value="ECO:0007669"/>
    <property type="project" value="InterPro"/>
</dbReference>
<dbReference type="KEGG" id="mbur:EQU24_16035"/>
<dbReference type="GO" id="GO:0016020">
    <property type="term" value="C:membrane"/>
    <property type="evidence" value="ECO:0007669"/>
    <property type="project" value="InterPro"/>
</dbReference>
<accession>A0A4P9UQ79</accession>
<proteinExistence type="predicted"/>
<dbReference type="EMBL" id="CP035467">
    <property type="protein sequence ID" value="QCW83582.1"/>
    <property type="molecule type" value="Genomic_DNA"/>
</dbReference>
<keyword evidence="1" id="KW-0472">Membrane</keyword>
<dbReference type="RefSeq" id="WP_017842614.1">
    <property type="nucleotide sequence ID" value="NZ_CP035467.1"/>
</dbReference>
<evidence type="ECO:0000259" key="2">
    <source>
        <dbReference type="Pfam" id="PF01478"/>
    </source>
</evidence>
<dbReference type="Proteomes" id="UP000305881">
    <property type="component" value="Chromosome"/>
</dbReference>
<dbReference type="InterPro" id="IPR000045">
    <property type="entry name" value="Prepilin_IV_endopep_pep"/>
</dbReference>
<gene>
    <name evidence="3" type="ORF">EQU24_16035</name>
</gene>
<evidence type="ECO:0000313" key="3">
    <source>
        <dbReference type="EMBL" id="QCW83582.1"/>
    </source>
</evidence>
<dbReference type="Pfam" id="PF01478">
    <property type="entry name" value="Peptidase_A24"/>
    <property type="match status" value="1"/>
</dbReference>
<name>A0A4P9UQ79_METBY</name>
<sequence>MNLLAAASVPIWILGVWVVVCGLYDLVRRRLPNKLTLGAHLAALAAYAVIGEGWLGLTFMSALAGWALALAMTMPGYVFKKLGAGDVKLFAAMGLLGGVDAVLITFVVAGLLSGVTVILWLTAYRWSFLLVRLGISLAGVPEPKGRFLPFGAALAAGFLVALFAVASGFSLSLRG</sequence>
<evidence type="ECO:0000313" key="4">
    <source>
        <dbReference type="Proteomes" id="UP000305881"/>
    </source>
</evidence>
<feature type="transmembrane region" description="Helical" evidence="1">
    <location>
        <begin position="6"/>
        <end position="27"/>
    </location>
</feature>
<feature type="transmembrane region" description="Helical" evidence="1">
    <location>
        <begin position="89"/>
        <end position="111"/>
    </location>
</feature>